<dbReference type="EMBL" id="CYKH01001122">
    <property type="protein sequence ID" value="CUG84517.1"/>
    <property type="molecule type" value="Genomic_DNA"/>
</dbReference>
<evidence type="ECO:0000256" key="1">
    <source>
        <dbReference type="SAM" id="MobiDB-lite"/>
    </source>
</evidence>
<feature type="region of interest" description="Disordered" evidence="1">
    <location>
        <begin position="1"/>
        <end position="66"/>
    </location>
</feature>
<dbReference type="AlphaFoldDB" id="A0A0S4J5X2"/>
<evidence type="ECO:0000313" key="3">
    <source>
        <dbReference type="Proteomes" id="UP000051952"/>
    </source>
</evidence>
<gene>
    <name evidence="2" type="ORF">BSAL_88840</name>
</gene>
<sequence>MGTGCSSLDRHRHQNTEHREDLLQRRESSPDGVGNASQTPIFSGVCQPSNPLELQQPQEPSQPQSAEIELCSPLTVIPPPSPQIRTTVTNESFSSGTRHRKRLKPTMVQSCAKWTSTTERGAMPLMQSSQRSLDIRQWISDSSSFVTAENENDDGATISIAGGDAMSLSRQTMSTMMAPLEALPV</sequence>
<organism evidence="2 3">
    <name type="scientific">Bodo saltans</name>
    <name type="common">Flagellated protozoan</name>
    <dbReference type="NCBI Taxonomy" id="75058"/>
    <lineage>
        <taxon>Eukaryota</taxon>
        <taxon>Discoba</taxon>
        <taxon>Euglenozoa</taxon>
        <taxon>Kinetoplastea</taxon>
        <taxon>Metakinetoplastina</taxon>
        <taxon>Eubodonida</taxon>
        <taxon>Bodonidae</taxon>
        <taxon>Bodo</taxon>
    </lineage>
</organism>
<feature type="compositionally biased region" description="Low complexity" evidence="1">
    <location>
        <begin position="47"/>
        <end position="65"/>
    </location>
</feature>
<evidence type="ECO:0000313" key="2">
    <source>
        <dbReference type="EMBL" id="CUG84517.1"/>
    </source>
</evidence>
<protein>
    <submittedName>
        <fullName evidence="2">Uncharacterized protein</fullName>
    </submittedName>
</protein>
<name>A0A0S4J5X2_BODSA</name>
<dbReference type="Proteomes" id="UP000051952">
    <property type="component" value="Unassembled WGS sequence"/>
</dbReference>
<reference evidence="3" key="1">
    <citation type="submission" date="2015-09" db="EMBL/GenBank/DDBJ databases">
        <authorList>
            <consortium name="Pathogen Informatics"/>
        </authorList>
    </citation>
    <scope>NUCLEOTIDE SEQUENCE [LARGE SCALE GENOMIC DNA]</scope>
    <source>
        <strain evidence="3">Lake Konstanz</strain>
    </source>
</reference>
<feature type="compositionally biased region" description="Basic and acidic residues" evidence="1">
    <location>
        <begin position="14"/>
        <end position="29"/>
    </location>
</feature>
<dbReference type="VEuPathDB" id="TriTrypDB:BSAL_88840"/>
<accession>A0A0S4J5X2</accession>
<proteinExistence type="predicted"/>
<keyword evidence="3" id="KW-1185">Reference proteome</keyword>